<accession>A0A9W7VYP1</accession>
<feature type="non-terminal residue" evidence="4">
    <location>
        <position position="1"/>
    </location>
</feature>
<sequence>ASLSLSLTAALDALRTQHHTATAQVTSLVRQKTEVERKLRDREDELRGKARLVTEAQDEMVALGLQLHMAEQRADALTTENEDLVARWMRRMADEADRMNTDSRWA</sequence>
<gene>
    <name evidence="4" type="ORF">Tdes44962_MAKER10393</name>
</gene>
<dbReference type="AlphaFoldDB" id="A0A9W7VYP1"/>
<dbReference type="Gene3D" id="1.20.5.170">
    <property type="match status" value="1"/>
</dbReference>
<comment type="similarity">
    <text evidence="1">Belongs to the ATG16 family.</text>
</comment>
<dbReference type="EMBL" id="RIBY02002454">
    <property type="protein sequence ID" value="KAH9812897.1"/>
    <property type="molecule type" value="Genomic_DNA"/>
</dbReference>
<reference evidence="4 5" key="2">
    <citation type="journal article" date="2021" name="Curr. Genet.">
        <title>Genetic response to nitrogen starvation in the aggressive Eucalyptus foliar pathogen Teratosphaeria destructans.</title>
        <authorList>
            <person name="Havenga M."/>
            <person name="Wingfield B.D."/>
            <person name="Wingfield M.J."/>
            <person name="Dreyer L.L."/>
            <person name="Roets F."/>
            <person name="Aylward J."/>
        </authorList>
    </citation>
    <scope>NUCLEOTIDE SEQUENCE [LARGE SCALE GENOMIC DNA]</scope>
    <source>
        <strain evidence="4">CMW44962</strain>
    </source>
</reference>
<reference evidence="4 5" key="1">
    <citation type="journal article" date="2018" name="IMA Fungus">
        <title>IMA Genome-F 10: Nine draft genome sequences of Claviceps purpurea s.lat., including C. arundinis, C. humidiphila, and C. cf. spartinae, pseudomolecules for the pitch canker pathogen Fusarium circinatum, draft genome of Davidsoniella eucalypti, Grosmannia galeiformis, Quambalaria eucalypti, and Teratosphaeria destructans.</title>
        <authorList>
            <person name="Wingfield B.D."/>
            <person name="Liu M."/>
            <person name="Nguyen H.D."/>
            <person name="Lane F.A."/>
            <person name="Morgan S.W."/>
            <person name="De Vos L."/>
            <person name="Wilken P.M."/>
            <person name="Duong T.A."/>
            <person name="Aylward J."/>
            <person name="Coetzee M.P."/>
            <person name="Dadej K."/>
            <person name="De Beer Z.W."/>
            <person name="Findlay W."/>
            <person name="Havenga M."/>
            <person name="Kolarik M."/>
            <person name="Menzies J.G."/>
            <person name="Naidoo K."/>
            <person name="Pochopski O."/>
            <person name="Shoukouhi P."/>
            <person name="Santana Q.C."/>
            <person name="Seifert K.A."/>
            <person name="Soal N."/>
            <person name="Steenkamp E.T."/>
            <person name="Tatham C.T."/>
            <person name="van der Nest M.A."/>
            <person name="Wingfield M.J."/>
        </authorList>
    </citation>
    <scope>NUCLEOTIDE SEQUENCE [LARGE SCALE GENOMIC DNA]</scope>
    <source>
        <strain evidence="4">CMW44962</strain>
    </source>
</reference>
<evidence type="ECO:0000259" key="3">
    <source>
        <dbReference type="Pfam" id="PF08614"/>
    </source>
</evidence>
<comment type="caution">
    <text evidence="4">The sequence shown here is derived from an EMBL/GenBank/DDBJ whole genome shotgun (WGS) entry which is preliminary data.</text>
</comment>
<dbReference type="InterPro" id="IPR013923">
    <property type="entry name" value="Autophagy-rel_prot_16_dom"/>
</dbReference>
<evidence type="ECO:0000313" key="5">
    <source>
        <dbReference type="Proteomes" id="UP001138500"/>
    </source>
</evidence>
<keyword evidence="2" id="KW-0175">Coiled coil</keyword>
<name>A0A9W7VYP1_9PEZI</name>
<feature type="domain" description="Autophagy-related protein 16" evidence="3">
    <location>
        <begin position="6"/>
        <end position="100"/>
    </location>
</feature>
<proteinExistence type="inferred from homology"/>
<dbReference type="Proteomes" id="UP001138500">
    <property type="component" value="Unassembled WGS sequence"/>
</dbReference>
<evidence type="ECO:0000256" key="1">
    <source>
        <dbReference type="ARBA" id="ARBA00005331"/>
    </source>
</evidence>
<dbReference type="OrthoDB" id="8949486at2759"/>
<evidence type="ECO:0000313" key="4">
    <source>
        <dbReference type="EMBL" id="KAH9812897.1"/>
    </source>
</evidence>
<dbReference type="CDD" id="cd22887">
    <property type="entry name" value="Atg16_CCD"/>
    <property type="match status" value="1"/>
</dbReference>
<keyword evidence="5" id="KW-1185">Reference proteome</keyword>
<dbReference type="Pfam" id="PF08614">
    <property type="entry name" value="ATG16"/>
    <property type="match status" value="1"/>
</dbReference>
<protein>
    <submittedName>
        <fullName evidence="4">Autophagy protein 16</fullName>
    </submittedName>
</protein>
<evidence type="ECO:0000256" key="2">
    <source>
        <dbReference type="SAM" id="Coils"/>
    </source>
</evidence>
<organism evidence="4 5">
    <name type="scientific">Teratosphaeria destructans</name>
    <dbReference type="NCBI Taxonomy" id="418781"/>
    <lineage>
        <taxon>Eukaryota</taxon>
        <taxon>Fungi</taxon>
        <taxon>Dikarya</taxon>
        <taxon>Ascomycota</taxon>
        <taxon>Pezizomycotina</taxon>
        <taxon>Dothideomycetes</taxon>
        <taxon>Dothideomycetidae</taxon>
        <taxon>Mycosphaerellales</taxon>
        <taxon>Teratosphaeriaceae</taxon>
        <taxon>Teratosphaeria</taxon>
    </lineage>
</organism>
<feature type="coiled-coil region" evidence="2">
    <location>
        <begin position="25"/>
        <end position="87"/>
    </location>
</feature>